<comment type="subcellular location">
    <subcellularLocation>
        <location evidence="8">Cell membrane</location>
        <topology evidence="8">Peripheral membrane protein</topology>
    </subcellularLocation>
    <subcellularLocation>
        <location evidence="1">Membrane</location>
    </subcellularLocation>
</comment>
<comment type="function">
    <text evidence="8">F(1)F(0) ATP synthase produces ATP from ADP in the presence of a proton or sodium gradient. F-type ATPases consist of two structural domains, F(1) containing the extramembraneous catalytic core and F(0) containing the membrane proton channel, linked together by a central stalk and a peripheral stalk. During catalysis, ATP synthesis in the catalytic domain of F(1) is coupled via a rotary mechanism of the central stalk subunits to proton translocation.</text>
</comment>
<dbReference type="RefSeq" id="WP_036542625.1">
    <property type="nucleotide sequence ID" value="NZ_JMSZ01000001.1"/>
</dbReference>
<evidence type="ECO:0000313" key="9">
    <source>
        <dbReference type="EMBL" id="KDE41470.1"/>
    </source>
</evidence>
<proteinExistence type="inferred from homology"/>
<evidence type="ECO:0000256" key="7">
    <source>
        <dbReference type="ARBA" id="ARBA00023310"/>
    </source>
</evidence>
<reference evidence="9 10" key="1">
    <citation type="journal article" date="2005" name="Int. J. Syst. Evol. Microbiol.">
        <title>Nitrincola lacisaponensis gen. nov., sp. nov., a novel alkaliphilic bacterium isolated from an alkaline, saline lake.</title>
        <authorList>
            <person name="Dimitriu P.A."/>
            <person name="Shukla S.K."/>
            <person name="Conradt J."/>
            <person name="Marquez M.C."/>
            <person name="Ventosa A."/>
            <person name="Maglia A."/>
            <person name="Peyton B.M."/>
            <person name="Pinkart H.C."/>
            <person name="Mormile M.R."/>
        </authorList>
    </citation>
    <scope>NUCLEOTIDE SEQUENCE [LARGE SCALE GENOMIC DNA]</scope>
    <source>
        <strain evidence="9 10">4CA</strain>
    </source>
</reference>
<keyword evidence="5 8" id="KW-0472">Membrane</keyword>
<protein>
    <recommendedName>
        <fullName evidence="8">ATP synthase subunit delta</fullName>
    </recommendedName>
    <alternativeName>
        <fullName evidence="8">ATP synthase F(1) sector subunit delta</fullName>
    </alternativeName>
    <alternativeName>
        <fullName evidence="8">F-type ATPase subunit delta</fullName>
        <shortName evidence="8">F-ATPase subunit delta</shortName>
    </alternativeName>
</protein>
<dbReference type="NCBIfam" id="NF004402">
    <property type="entry name" value="PRK05758.2-2"/>
    <property type="match status" value="1"/>
</dbReference>
<dbReference type="OrthoDB" id="9816221at2"/>
<comment type="caution">
    <text evidence="9">The sequence shown here is derived from an EMBL/GenBank/DDBJ whole genome shotgun (WGS) entry which is preliminary data.</text>
</comment>
<evidence type="ECO:0000256" key="1">
    <source>
        <dbReference type="ARBA" id="ARBA00004370"/>
    </source>
</evidence>
<dbReference type="SUPFAM" id="SSF47928">
    <property type="entry name" value="N-terminal domain of the delta subunit of the F1F0-ATP synthase"/>
    <property type="match status" value="1"/>
</dbReference>
<keyword evidence="8" id="KW-1003">Cell membrane</keyword>
<dbReference type="PRINTS" id="PR00125">
    <property type="entry name" value="ATPASEDELTA"/>
</dbReference>
<dbReference type="STRING" id="267850.ADINL_0150"/>
<comment type="similarity">
    <text evidence="8">Belongs to the ATPase delta chain family.</text>
</comment>
<accession>A0A063Y8S7</accession>
<keyword evidence="3 8" id="KW-0375">Hydrogen ion transport</keyword>
<dbReference type="GO" id="GO:0045259">
    <property type="term" value="C:proton-transporting ATP synthase complex"/>
    <property type="evidence" value="ECO:0007669"/>
    <property type="project" value="UniProtKB-KW"/>
</dbReference>
<dbReference type="InterPro" id="IPR000711">
    <property type="entry name" value="ATPase_OSCP/dsu"/>
</dbReference>
<dbReference type="EMBL" id="JMSZ01000001">
    <property type="protein sequence ID" value="KDE41470.1"/>
    <property type="molecule type" value="Genomic_DNA"/>
</dbReference>
<name>A0A063Y8S7_9GAMM</name>
<keyword evidence="4 8" id="KW-0406">Ion transport</keyword>
<evidence type="ECO:0000256" key="5">
    <source>
        <dbReference type="ARBA" id="ARBA00023136"/>
    </source>
</evidence>
<dbReference type="GO" id="GO:0016787">
    <property type="term" value="F:hydrolase activity"/>
    <property type="evidence" value="ECO:0007669"/>
    <property type="project" value="UniProtKB-KW"/>
</dbReference>
<dbReference type="Pfam" id="PF00213">
    <property type="entry name" value="OSCP"/>
    <property type="match status" value="1"/>
</dbReference>
<keyword evidence="10" id="KW-1185">Reference proteome</keyword>
<dbReference type="NCBIfam" id="TIGR01145">
    <property type="entry name" value="ATP_synt_delta"/>
    <property type="match status" value="1"/>
</dbReference>
<keyword evidence="2 8" id="KW-0813">Transport</keyword>
<evidence type="ECO:0000256" key="8">
    <source>
        <dbReference type="HAMAP-Rule" id="MF_01416"/>
    </source>
</evidence>
<dbReference type="InterPro" id="IPR020781">
    <property type="entry name" value="ATPase_OSCP/d_CS"/>
</dbReference>
<keyword evidence="9" id="KW-0378">Hydrolase</keyword>
<evidence type="ECO:0000256" key="4">
    <source>
        <dbReference type="ARBA" id="ARBA00023065"/>
    </source>
</evidence>
<evidence type="ECO:0000256" key="2">
    <source>
        <dbReference type="ARBA" id="ARBA00022448"/>
    </source>
</evidence>
<dbReference type="PROSITE" id="PS00389">
    <property type="entry name" value="ATPASE_DELTA"/>
    <property type="match status" value="1"/>
</dbReference>
<dbReference type="InterPro" id="IPR026015">
    <property type="entry name" value="ATP_synth_OSCP/delta_N_sf"/>
</dbReference>
<organism evidence="9 10">
    <name type="scientific">Nitrincola lacisaponensis</name>
    <dbReference type="NCBI Taxonomy" id="267850"/>
    <lineage>
        <taxon>Bacteria</taxon>
        <taxon>Pseudomonadati</taxon>
        <taxon>Pseudomonadota</taxon>
        <taxon>Gammaproteobacteria</taxon>
        <taxon>Oceanospirillales</taxon>
        <taxon>Oceanospirillaceae</taxon>
        <taxon>Nitrincola</taxon>
    </lineage>
</organism>
<evidence type="ECO:0000256" key="6">
    <source>
        <dbReference type="ARBA" id="ARBA00023196"/>
    </source>
</evidence>
<dbReference type="GO" id="GO:0046933">
    <property type="term" value="F:proton-transporting ATP synthase activity, rotational mechanism"/>
    <property type="evidence" value="ECO:0007669"/>
    <property type="project" value="UniProtKB-UniRule"/>
</dbReference>
<dbReference type="HAMAP" id="MF_01416">
    <property type="entry name" value="ATP_synth_delta_bact"/>
    <property type="match status" value="1"/>
</dbReference>
<dbReference type="GO" id="GO:0005886">
    <property type="term" value="C:plasma membrane"/>
    <property type="evidence" value="ECO:0007669"/>
    <property type="project" value="UniProtKB-SubCell"/>
</dbReference>
<dbReference type="Proteomes" id="UP000027318">
    <property type="component" value="Unassembled WGS sequence"/>
</dbReference>
<dbReference type="PANTHER" id="PTHR11910">
    <property type="entry name" value="ATP SYNTHASE DELTA CHAIN"/>
    <property type="match status" value="1"/>
</dbReference>
<keyword evidence="7 8" id="KW-0066">ATP synthesis</keyword>
<comment type="function">
    <text evidence="8">This protein is part of the stalk that links CF(0) to CF(1). It either transmits conformational changes from CF(0) to CF(1) or is implicated in proton conduction.</text>
</comment>
<sequence>MAELNTIARPYTKAAFDYALNKGGLDQWSEMLAFTALVVNDSDMKRVLGTPSLSAEQKAQLIISVCEKNLDEAGQNFIHLLAENGRLALLPKISVQFDQLKADHEMSVDVDLTTAYELDQQLVDKLAQALRSKLGREVKVTSRVDQSILGGVILRANDLVIDGSVRARLAKLAEAMNS</sequence>
<evidence type="ECO:0000256" key="3">
    <source>
        <dbReference type="ARBA" id="ARBA00022781"/>
    </source>
</evidence>
<dbReference type="Gene3D" id="1.10.520.20">
    <property type="entry name" value="N-terminal domain of the delta subunit of the F1F0-ATP synthase"/>
    <property type="match status" value="1"/>
</dbReference>
<evidence type="ECO:0000313" key="10">
    <source>
        <dbReference type="Proteomes" id="UP000027318"/>
    </source>
</evidence>
<dbReference type="AlphaFoldDB" id="A0A063Y8S7"/>
<gene>
    <name evidence="8" type="primary">atpH</name>
    <name evidence="9" type="ORF">ADINL_0150</name>
</gene>
<dbReference type="PATRIC" id="fig|267850.7.peg.150"/>
<keyword evidence="6 8" id="KW-0139">CF(1)</keyword>